<proteinExistence type="predicted"/>
<evidence type="ECO:0000313" key="1">
    <source>
        <dbReference type="EMBL" id="KAK8001526.1"/>
    </source>
</evidence>
<organism evidence="1 2">
    <name type="scientific">Apiospora marii</name>
    <dbReference type="NCBI Taxonomy" id="335849"/>
    <lineage>
        <taxon>Eukaryota</taxon>
        <taxon>Fungi</taxon>
        <taxon>Dikarya</taxon>
        <taxon>Ascomycota</taxon>
        <taxon>Pezizomycotina</taxon>
        <taxon>Sordariomycetes</taxon>
        <taxon>Xylariomycetidae</taxon>
        <taxon>Amphisphaeriales</taxon>
        <taxon>Apiosporaceae</taxon>
        <taxon>Apiospora</taxon>
    </lineage>
</organism>
<evidence type="ECO:0000313" key="2">
    <source>
        <dbReference type="Proteomes" id="UP001396898"/>
    </source>
</evidence>
<sequence length="344" mass="39194">MNAAHLNAGNPPFGIRVVNLTVVEFDFLEAARRFKATLPLDYVQTSWFDEIQMQCYNLQLGYRDSTVSLLFAQVEFLTCLYRGVLGGIAPESSWEKMMAEISRDRNGPADYMIKAGEMFDQAKMEKTDQDAINYIAKGGELSLAKFTFMTPMTPATSAKPSDGRMDLDKPNTWHQGLKLAHTSTFNLAEALEGMRKSDFDDHHWFETVLKGVCRYELDEDWPYYLKVPEKDCRNVSLLFLQVNFTFEVYRVVDDDCDDQENNPWLTVTRRMEIYELNSADDVLVDWQRLLTGALEKTAAVDLVKHLSQGLRMEDSGFITFGNRNLSSGLEDEVLMAMETIGTAE</sequence>
<gene>
    <name evidence="1" type="ORF">PG991_013748</name>
</gene>
<accession>A0ABR1R6X5</accession>
<dbReference type="EMBL" id="JAQQWI010000018">
    <property type="protein sequence ID" value="KAK8001526.1"/>
    <property type="molecule type" value="Genomic_DNA"/>
</dbReference>
<protein>
    <submittedName>
        <fullName evidence="1">Uncharacterized protein</fullName>
    </submittedName>
</protein>
<comment type="caution">
    <text evidence="1">The sequence shown here is derived from an EMBL/GenBank/DDBJ whole genome shotgun (WGS) entry which is preliminary data.</text>
</comment>
<reference evidence="1 2" key="1">
    <citation type="submission" date="2023-01" db="EMBL/GenBank/DDBJ databases">
        <title>Analysis of 21 Apiospora genomes using comparative genomics revels a genus with tremendous synthesis potential of carbohydrate active enzymes and secondary metabolites.</title>
        <authorList>
            <person name="Sorensen T."/>
        </authorList>
    </citation>
    <scope>NUCLEOTIDE SEQUENCE [LARGE SCALE GENOMIC DNA]</scope>
    <source>
        <strain evidence="1 2">CBS 20057</strain>
    </source>
</reference>
<keyword evidence="2" id="KW-1185">Reference proteome</keyword>
<name>A0ABR1R6X5_9PEZI</name>
<dbReference type="Proteomes" id="UP001396898">
    <property type="component" value="Unassembled WGS sequence"/>
</dbReference>